<comment type="subcellular location">
    <subcellularLocation>
        <location evidence="1">Secreted</location>
    </subcellularLocation>
</comment>
<dbReference type="EMBL" id="OY731401">
    <property type="protein sequence ID" value="CAJ1953261.1"/>
    <property type="molecule type" value="Genomic_DNA"/>
</dbReference>
<evidence type="ECO:0000256" key="4">
    <source>
        <dbReference type="ARBA" id="ARBA00022723"/>
    </source>
</evidence>
<dbReference type="InterPro" id="IPR034289">
    <property type="entry name" value="CuRO_3_LCC"/>
</dbReference>
<dbReference type="SUPFAM" id="SSF49503">
    <property type="entry name" value="Cupredoxins"/>
    <property type="match status" value="1"/>
</dbReference>
<organism evidence="9 10">
    <name type="scientific">Sphenostylis stenocarpa</name>
    <dbReference type="NCBI Taxonomy" id="92480"/>
    <lineage>
        <taxon>Eukaryota</taxon>
        <taxon>Viridiplantae</taxon>
        <taxon>Streptophyta</taxon>
        <taxon>Embryophyta</taxon>
        <taxon>Tracheophyta</taxon>
        <taxon>Spermatophyta</taxon>
        <taxon>Magnoliopsida</taxon>
        <taxon>eudicotyledons</taxon>
        <taxon>Gunneridae</taxon>
        <taxon>Pentapetalae</taxon>
        <taxon>rosids</taxon>
        <taxon>fabids</taxon>
        <taxon>Fabales</taxon>
        <taxon>Fabaceae</taxon>
        <taxon>Papilionoideae</taxon>
        <taxon>50 kb inversion clade</taxon>
        <taxon>NPAAA clade</taxon>
        <taxon>indigoferoid/millettioid clade</taxon>
        <taxon>Phaseoleae</taxon>
        <taxon>Sphenostylis</taxon>
    </lineage>
</organism>
<proteinExistence type="inferred from homology"/>
<dbReference type="GO" id="GO:0005507">
    <property type="term" value="F:copper ion binding"/>
    <property type="evidence" value="ECO:0007669"/>
    <property type="project" value="InterPro"/>
</dbReference>
<dbReference type="Pfam" id="PF07731">
    <property type="entry name" value="Cu-oxidase_2"/>
    <property type="match status" value="1"/>
</dbReference>
<dbReference type="InterPro" id="IPR008972">
    <property type="entry name" value="Cupredoxin"/>
</dbReference>
<dbReference type="InterPro" id="IPR045087">
    <property type="entry name" value="Cu-oxidase_fam"/>
</dbReference>
<evidence type="ECO:0000313" key="10">
    <source>
        <dbReference type="Proteomes" id="UP001189624"/>
    </source>
</evidence>
<evidence type="ECO:0000259" key="8">
    <source>
        <dbReference type="Pfam" id="PF07731"/>
    </source>
</evidence>
<dbReference type="GO" id="GO:0016491">
    <property type="term" value="F:oxidoreductase activity"/>
    <property type="evidence" value="ECO:0007669"/>
    <property type="project" value="UniProtKB-KW"/>
</dbReference>
<dbReference type="GO" id="GO:0005576">
    <property type="term" value="C:extracellular region"/>
    <property type="evidence" value="ECO:0007669"/>
    <property type="project" value="UniProtKB-SubCell"/>
</dbReference>
<keyword evidence="6" id="KW-0560">Oxidoreductase</keyword>
<dbReference type="PROSITE" id="PS00079">
    <property type="entry name" value="MULTICOPPER_OXIDASE1"/>
    <property type="match status" value="1"/>
</dbReference>
<dbReference type="AlphaFoldDB" id="A0AA86VHC4"/>
<comment type="similarity">
    <text evidence="2">Belongs to the multicopper oxidase family.</text>
</comment>
<dbReference type="InterPro" id="IPR033138">
    <property type="entry name" value="Cu_oxidase_CS"/>
</dbReference>
<dbReference type="CDD" id="cd13897">
    <property type="entry name" value="CuRO_3_LCC_plant"/>
    <property type="match status" value="1"/>
</dbReference>
<evidence type="ECO:0000256" key="5">
    <source>
        <dbReference type="ARBA" id="ARBA00022737"/>
    </source>
</evidence>
<dbReference type="InterPro" id="IPR002355">
    <property type="entry name" value="Cu_oxidase_Cu_BS"/>
</dbReference>
<keyword evidence="10" id="KW-1185">Reference proteome</keyword>
<evidence type="ECO:0000256" key="3">
    <source>
        <dbReference type="ARBA" id="ARBA00022525"/>
    </source>
</evidence>
<feature type="domain" description="Plastocyanin-like" evidence="8">
    <location>
        <begin position="79"/>
        <end position="191"/>
    </location>
</feature>
<reference evidence="9" key="1">
    <citation type="submission" date="2023-10" db="EMBL/GenBank/DDBJ databases">
        <authorList>
            <person name="Domelevo Entfellner J.-B."/>
        </authorList>
    </citation>
    <scope>NUCLEOTIDE SEQUENCE</scope>
</reference>
<dbReference type="PROSITE" id="PS00080">
    <property type="entry name" value="MULTICOPPER_OXIDASE2"/>
    <property type="match status" value="1"/>
</dbReference>
<dbReference type="PANTHER" id="PTHR11709:SF443">
    <property type="entry name" value="LACCASE-15"/>
    <property type="match status" value="1"/>
</dbReference>
<keyword evidence="3" id="KW-0964">Secreted</keyword>
<dbReference type="InterPro" id="IPR011706">
    <property type="entry name" value="Cu-oxidase_C"/>
</dbReference>
<sequence>MLMTLSINTNLCLKGQTCAGPNGTRLAASMNNISFETPSIDILKAYYYHIHGVYDRGFPRFPPLEFDYTAEYLPLALEIPTKGTKVAVLKHGSNVELVFQGTNLVTGIDHPIHLHGISMFAVGYGIGNFDKEKDPLTYNVVDPPLINTVSVPRNGWATVRFCACNPGVWLMHCHLDRHLSWGMDTVIIVMNGEGDEAILPPPPHMPPC</sequence>
<evidence type="ECO:0000256" key="2">
    <source>
        <dbReference type="ARBA" id="ARBA00010609"/>
    </source>
</evidence>
<keyword evidence="5" id="KW-0677">Repeat</keyword>
<gene>
    <name evidence="9" type="ORF">AYBTSS11_LOCUS15756</name>
</gene>
<accession>A0AA86VHC4</accession>
<dbReference type="Proteomes" id="UP001189624">
    <property type="component" value="Chromosome 4"/>
</dbReference>
<name>A0AA86VHC4_9FABA</name>
<dbReference type="Gene3D" id="2.60.40.420">
    <property type="entry name" value="Cupredoxins - blue copper proteins"/>
    <property type="match status" value="1"/>
</dbReference>
<keyword evidence="4" id="KW-0479">Metal-binding</keyword>
<keyword evidence="7" id="KW-0186">Copper</keyword>
<protein>
    <recommendedName>
        <fullName evidence="8">Plastocyanin-like domain-containing protein</fullName>
    </recommendedName>
</protein>
<evidence type="ECO:0000313" key="9">
    <source>
        <dbReference type="EMBL" id="CAJ1953261.1"/>
    </source>
</evidence>
<dbReference type="Gramene" id="rna-AYBTSS11_LOCUS15756">
    <property type="protein sequence ID" value="CAJ1953261.1"/>
    <property type="gene ID" value="gene-AYBTSS11_LOCUS15756"/>
</dbReference>
<evidence type="ECO:0000256" key="1">
    <source>
        <dbReference type="ARBA" id="ARBA00004613"/>
    </source>
</evidence>
<dbReference type="PANTHER" id="PTHR11709">
    <property type="entry name" value="MULTI-COPPER OXIDASE"/>
    <property type="match status" value="1"/>
</dbReference>
<evidence type="ECO:0000256" key="7">
    <source>
        <dbReference type="ARBA" id="ARBA00023008"/>
    </source>
</evidence>
<evidence type="ECO:0000256" key="6">
    <source>
        <dbReference type="ARBA" id="ARBA00023002"/>
    </source>
</evidence>